<evidence type="ECO:0000256" key="7">
    <source>
        <dbReference type="ARBA" id="ARBA00022801"/>
    </source>
</evidence>
<comment type="similarity">
    <text evidence="3">In the N-terminal section; belongs to the PMEI family.</text>
</comment>
<dbReference type="Gene3D" id="2.160.20.10">
    <property type="entry name" value="Single-stranded right-handed beta-helix, Pectin lyase-like"/>
    <property type="match status" value="1"/>
</dbReference>
<dbReference type="GO" id="GO:0042545">
    <property type="term" value="P:cell wall modification"/>
    <property type="evidence" value="ECO:0007669"/>
    <property type="project" value="UniProtKB-UniRule"/>
</dbReference>
<dbReference type="EMBL" id="JAMFTS010000004">
    <property type="protein sequence ID" value="KAJ4761723.1"/>
    <property type="molecule type" value="Genomic_DNA"/>
</dbReference>
<evidence type="ECO:0000256" key="6">
    <source>
        <dbReference type="ARBA" id="ARBA00022512"/>
    </source>
</evidence>
<comment type="caution">
    <text evidence="13">The sequence shown here is derived from an EMBL/GenBank/DDBJ whole genome shotgun (WGS) entry which is preliminary data.</text>
</comment>
<dbReference type="InterPro" id="IPR000070">
    <property type="entry name" value="Pectinesterase_cat"/>
</dbReference>
<evidence type="ECO:0000259" key="12">
    <source>
        <dbReference type="Pfam" id="PF04043"/>
    </source>
</evidence>
<dbReference type="GO" id="GO:0030599">
    <property type="term" value="F:pectinesterase activity"/>
    <property type="evidence" value="ECO:0007669"/>
    <property type="project" value="UniProtKB-UniRule"/>
</dbReference>
<feature type="domain" description="Pectinesterase inhibitor" evidence="12">
    <location>
        <begin position="49"/>
        <end position="178"/>
    </location>
</feature>
<evidence type="ECO:0000256" key="3">
    <source>
        <dbReference type="ARBA" id="ARBA00006027"/>
    </source>
</evidence>
<keyword evidence="7 10" id="KW-0378">Hydrolase</keyword>
<evidence type="ECO:0000259" key="11">
    <source>
        <dbReference type="Pfam" id="PF01095"/>
    </source>
</evidence>
<keyword evidence="14" id="KW-1185">Reference proteome</keyword>
<dbReference type="EC" id="3.1.1.11" evidence="5 10"/>
<dbReference type="Pfam" id="PF04043">
    <property type="entry name" value="PMEI"/>
    <property type="match status" value="1"/>
</dbReference>
<dbReference type="PROSITE" id="PS00503">
    <property type="entry name" value="PECTINESTERASE_2"/>
    <property type="match status" value="1"/>
</dbReference>
<gene>
    <name evidence="13" type="ORF">LUZ62_072098</name>
</gene>
<comment type="pathway">
    <text evidence="2 10">Glycan metabolism; pectin degradation; 2-dehydro-3-deoxy-D-gluconate from pectin: step 1/5.</text>
</comment>
<dbReference type="InterPro" id="IPR033131">
    <property type="entry name" value="Pectinesterase_Asp_AS"/>
</dbReference>
<evidence type="ECO:0000256" key="8">
    <source>
        <dbReference type="ARBA" id="ARBA00023085"/>
    </source>
</evidence>
<protein>
    <recommendedName>
        <fullName evidence="5 10">Pectinesterase</fullName>
        <ecNumber evidence="5 10">3.1.1.11</ecNumber>
    </recommendedName>
</protein>
<dbReference type="PANTHER" id="PTHR31707">
    <property type="entry name" value="PECTINESTERASE"/>
    <property type="match status" value="1"/>
</dbReference>
<evidence type="ECO:0000313" key="13">
    <source>
        <dbReference type="EMBL" id="KAJ4761723.1"/>
    </source>
</evidence>
<dbReference type="FunFam" id="2.160.20.10:FF:000029">
    <property type="entry name" value="Pectinesterase 4"/>
    <property type="match status" value="1"/>
</dbReference>
<dbReference type="Gene3D" id="1.20.140.40">
    <property type="entry name" value="Invertase/pectin methylesterase inhibitor family protein"/>
    <property type="match status" value="1"/>
</dbReference>
<organism evidence="13 14">
    <name type="scientific">Rhynchospora pubera</name>
    <dbReference type="NCBI Taxonomy" id="906938"/>
    <lineage>
        <taxon>Eukaryota</taxon>
        <taxon>Viridiplantae</taxon>
        <taxon>Streptophyta</taxon>
        <taxon>Embryophyta</taxon>
        <taxon>Tracheophyta</taxon>
        <taxon>Spermatophyta</taxon>
        <taxon>Magnoliopsida</taxon>
        <taxon>Liliopsida</taxon>
        <taxon>Poales</taxon>
        <taxon>Cyperaceae</taxon>
        <taxon>Cyperoideae</taxon>
        <taxon>Rhynchosporeae</taxon>
        <taxon>Rhynchospora</taxon>
    </lineage>
</organism>
<sequence>MKRLRSLRATFRLHRCPLLLLLLPSALLLLLFTSLTFPSSSPPFPLHLACRATPFPSLCLSLSFPPSPSFPFPLTLLLSSLSLSHSTLRTTLPLLSPYPTCQSHLILSSHRLSAAYTSLTQIPKPHLFNSRAYLSSGLLYQYDCSNYLSNLNKSSPVNANLFSAITHLASLTSNSLSLLSSYIQFGTDFSRFAPPSTERQGFFEEPSVLSYKGISSYSTLSQGVRPNATVCQSGFCDYNSIQDAIAAAPDFVSTRFVIHIKSGIYKETVVVPFQKTNVTFIGDGMGKTVITGELNAQMPNLTTIDTATVTAIGDGFRAHDITFQNSAGAGAHQAVAFRSDSDRSVLEFVEFRGHQDTLYARSMRQFYRNCYITGTVDFIFGNSAALFYNCTIETVPRLERPEKGAKNIVTAHGRTNPAQATGFVFHNCRISGSKEYMELYKKNSLVHRLYLGRPWKEFARTVFIGCYFGEMVMKEGWLPWRGEFALGTLYYGEYGNWGPGADTKGRVEWSSQLPKERLHAYSVENFIQGHEWIQY</sequence>
<evidence type="ECO:0000256" key="4">
    <source>
        <dbReference type="ARBA" id="ARBA00007786"/>
    </source>
</evidence>
<evidence type="ECO:0000256" key="2">
    <source>
        <dbReference type="ARBA" id="ARBA00005184"/>
    </source>
</evidence>
<comment type="subcellular location">
    <subcellularLocation>
        <location evidence="1">Secreted</location>
        <location evidence="1">Cell wall</location>
    </subcellularLocation>
</comment>
<dbReference type="InterPro" id="IPR006501">
    <property type="entry name" value="Pectinesterase_inhib_dom"/>
</dbReference>
<accession>A0AAV8D5Z5</accession>
<evidence type="ECO:0000256" key="10">
    <source>
        <dbReference type="RuleBase" id="RU000589"/>
    </source>
</evidence>
<evidence type="ECO:0000256" key="1">
    <source>
        <dbReference type="ARBA" id="ARBA00004191"/>
    </source>
</evidence>
<keyword evidence="6" id="KW-0134">Cell wall</keyword>
<feature type="active site" evidence="9">
    <location>
        <position position="377"/>
    </location>
</feature>
<keyword evidence="8 10" id="KW-0063">Aspartyl esterase</keyword>
<name>A0AAV8D5Z5_9POAL</name>
<keyword evidence="6" id="KW-0964">Secreted</keyword>
<dbReference type="SUPFAM" id="SSF101148">
    <property type="entry name" value="Plant invertase/pectin methylesterase inhibitor"/>
    <property type="match status" value="1"/>
</dbReference>
<evidence type="ECO:0000256" key="5">
    <source>
        <dbReference type="ARBA" id="ARBA00013229"/>
    </source>
</evidence>
<dbReference type="InterPro" id="IPR035513">
    <property type="entry name" value="Invertase/methylesterase_inhib"/>
</dbReference>
<dbReference type="GO" id="GO:0004857">
    <property type="term" value="F:enzyme inhibitor activity"/>
    <property type="evidence" value="ECO:0007669"/>
    <property type="project" value="InterPro"/>
</dbReference>
<reference evidence="13" key="1">
    <citation type="submission" date="2022-08" db="EMBL/GenBank/DDBJ databases">
        <authorList>
            <person name="Marques A."/>
        </authorList>
    </citation>
    <scope>NUCLEOTIDE SEQUENCE</scope>
    <source>
        <strain evidence="13">RhyPub2mFocal</strain>
        <tissue evidence="13">Leaves</tissue>
    </source>
</reference>
<feature type="domain" description="Pectinesterase catalytic" evidence="11">
    <location>
        <begin position="227"/>
        <end position="529"/>
    </location>
</feature>
<dbReference type="InterPro" id="IPR011050">
    <property type="entry name" value="Pectin_lyase_fold/virulence"/>
</dbReference>
<proteinExistence type="inferred from homology"/>
<dbReference type="Pfam" id="PF01095">
    <property type="entry name" value="Pectinesterase"/>
    <property type="match status" value="1"/>
</dbReference>
<dbReference type="GO" id="GO:0045490">
    <property type="term" value="P:pectin catabolic process"/>
    <property type="evidence" value="ECO:0007669"/>
    <property type="project" value="UniProtKB-UniRule"/>
</dbReference>
<dbReference type="InterPro" id="IPR012334">
    <property type="entry name" value="Pectin_lyas_fold"/>
</dbReference>
<dbReference type="SUPFAM" id="SSF51126">
    <property type="entry name" value="Pectin lyase-like"/>
    <property type="match status" value="1"/>
</dbReference>
<dbReference type="Proteomes" id="UP001140206">
    <property type="component" value="Chromosome 4"/>
</dbReference>
<comment type="similarity">
    <text evidence="4">In the C-terminal section; belongs to the pectinesterase family.</text>
</comment>
<comment type="catalytic activity">
    <reaction evidence="10">
        <text>[(1-&gt;4)-alpha-D-galacturonosyl methyl ester](n) + n H2O = [(1-&gt;4)-alpha-D-galacturonosyl](n) + n methanol + n H(+)</text>
        <dbReference type="Rhea" id="RHEA:22380"/>
        <dbReference type="Rhea" id="RHEA-COMP:14570"/>
        <dbReference type="Rhea" id="RHEA-COMP:14573"/>
        <dbReference type="ChEBI" id="CHEBI:15377"/>
        <dbReference type="ChEBI" id="CHEBI:15378"/>
        <dbReference type="ChEBI" id="CHEBI:17790"/>
        <dbReference type="ChEBI" id="CHEBI:140522"/>
        <dbReference type="ChEBI" id="CHEBI:140523"/>
        <dbReference type="EC" id="3.1.1.11"/>
    </reaction>
</comment>
<evidence type="ECO:0000313" key="14">
    <source>
        <dbReference type="Proteomes" id="UP001140206"/>
    </source>
</evidence>
<dbReference type="AlphaFoldDB" id="A0AAV8D5Z5"/>
<evidence type="ECO:0000256" key="9">
    <source>
        <dbReference type="PROSITE-ProRule" id="PRU10040"/>
    </source>
</evidence>